<dbReference type="Pfam" id="PF03009">
    <property type="entry name" value="GDPD"/>
    <property type="match status" value="1"/>
</dbReference>
<dbReference type="AlphaFoldDB" id="A0A4Z1CJT3"/>
<dbReference type="InterPro" id="IPR030395">
    <property type="entry name" value="GP_PDE_dom"/>
</dbReference>
<dbReference type="Gene3D" id="3.20.20.190">
    <property type="entry name" value="Phosphatidylinositol (PI) phosphodiesterase"/>
    <property type="match status" value="1"/>
</dbReference>
<proteinExistence type="predicted"/>
<organism evidence="3 4">
    <name type="scientific">Nocardioides eburneiflavus</name>
    <dbReference type="NCBI Taxonomy" id="2518372"/>
    <lineage>
        <taxon>Bacteria</taxon>
        <taxon>Bacillati</taxon>
        <taxon>Actinomycetota</taxon>
        <taxon>Actinomycetes</taxon>
        <taxon>Propionibacteriales</taxon>
        <taxon>Nocardioidaceae</taxon>
        <taxon>Nocardioides</taxon>
    </lineage>
</organism>
<feature type="compositionally biased region" description="Basic and acidic residues" evidence="1">
    <location>
        <begin position="1"/>
        <end position="16"/>
    </location>
</feature>
<reference evidence="3 4" key="1">
    <citation type="submission" date="2019-04" db="EMBL/GenBank/DDBJ databases">
        <title>Three New Species of Nocardioides, Nocardioides euryhalodurans sp. nov., Nocardioides seonyuensis sp. nov. and Nocardioides eburneoflavus sp. nov. Isolated from Soil.</title>
        <authorList>
            <person name="Roh S.G."/>
            <person name="Lee C."/>
            <person name="Kim M.-K."/>
            <person name="Kim S.B."/>
        </authorList>
    </citation>
    <scope>NUCLEOTIDE SEQUENCE [LARGE SCALE GENOMIC DNA]</scope>
    <source>
        <strain evidence="3 4">MMS17-SY213</strain>
    </source>
</reference>
<name>A0A4Z1CJT3_9ACTN</name>
<dbReference type="PANTHER" id="PTHR46211">
    <property type="entry name" value="GLYCEROPHOSPHORYL DIESTER PHOSPHODIESTERASE"/>
    <property type="match status" value="1"/>
</dbReference>
<dbReference type="EMBL" id="SRRO01000001">
    <property type="protein sequence ID" value="TGN64453.1"/>
    <property type="molecule type" value="Genomic_DNA"/>
</dbReference>
<dbReference type="PANTHER" id="PTHR46211:SF14">
    <property type="entry name" value="GLYCEROPHOSPHODIESTER PHOSPHODIESTERASE"/>
    <property type="match status" value="1"/>
</dbReference>
<accession>A0A4Z1CJT3</accession>
<evidence type="ECO:0000313" key="3">
    <source>
        <dbReference type="EMBL" id="TGN64453.1"/>
    </source>
</evidence>
<dbReference type="GO" id="GO:0008081">
    <property type="term" value="F:phosphoric diester hydrolase activity"/>
    <property type="evidence" value="ECO:0007669"/>
    <property type="project" value="InterPro"/>
</dbReference>
<dbReference type="PROSITE" id="PS51704">
    <property type="entry name" value="GP_PDE"/>
    <property type="match status" value="1"/>
</dbReference>
<comment type="caution">
    <text evidence="3">The sequence shown here is derived from an EMBL/GenBank/DDBJ whole genome shotgun (WGS) entry which is preliminary data.</text>
</comment>
<feature type="domain" description="GP-PDE" evidence="2">
    <location>
        <begin position="62"/>
        <end position="321"/>
    </location>
</feature>
<dbReference type="GO" id="GO:0006629">
    <property type="term" value="P:lipid metabolic process"/>
    <property type="evidence" value="ECO:0007669"/>
    <property type="project" value="InterPro"/>
</dbReference>
<feature type="region of interest" description="Disordered" evidence="1">
    <location>
        <begin position="1"/>
        <end position="31"/>
    </location>
</feature>
<protein>
    <submittedName>
        <fullName evidence="3">Glycerophosphodiester phosphodiesterase</fullName>
    </submittedName>
</protein>
<gene>
    <name evidence="3" type="ORF">EXE59_11130</name>
</gene>
<dbReference type="Proteomes" id="UP000297496">
    <property type="component" value="Unassembled WGS sequence"/>
</dbReference>
<dbReference type="InterPro" id="IPR017946">
    <property type="entry name" value="PLC-like_Pdiesterase_TIM-brl"/>
</dbReference>
<evidence type="ECO:0000313" key="4">
    <source>
        <dbReference type="Proteomes" id="UP000297496"/>
    </source>
</evidence>
<keyword evidence="4" id="KW-1185">Reference proteome</keyword>
<evidence type="ECO:0000259" key="2">
    <source>
        <dbReference type="PROSITE" id="PS51704"/>
    </source>
</evidence>
<dbReference type="OrthoDB" id="384721at2"/>
<dbReference type="SUPFAM" id="SSF51695">
    <property type="entry name" value="PLC-like phosphodiesterases"/>
    <property type="match status" value="1"/>
</dbReference>
<sequence>MGAAGRRVDGRVRGAHPDAQAQAARGEDQVRRRGGQSLRWLRCERSTPVVEVRAERASKPRAFDLQAHRGAGLWPQNTLEAFGRALALGVSTLELDVHLTAEDDVVVAHDPALDDARRIRELTRRDLPPTMPLLRQVAALLDERGAHPVRVNLEIKFDAIDASGLTSREAFVARVVDALRIDELVARTSIQCFDWGVLRRVGDTEPRLGRNLLVSPKYLRGTADAPSPWFDGVPVGTDFVHAAAGEGFTAISPVHGSPYTSGVDDPAYRPFTTAALVDAAHCVGLAVVPYVVDDAATMRHLVGLGVDGLITNRPERLREVLAGEGRELPPSFPG</sequence>
<evidence type="ECO:0000256" key="1">
    <source>
        <dbReference type="SAM" id="MobiDB-lite"/>
    </source>
</evidence>